<keyword evidence="1" id="KW-0812">Transmembrane</keyword>
<evidence type="ECO:0000313" key="3">
    <source>
        <dbReference type="Proteomes" id="UP001176021"/>
    </source>
</evidence>
<evidence type="ECO:0000313" key="2">
    <source>
        <dbReference type="EMBL" id="MDO0823885.1"/>
    </source>
</evidence>
<feature type="transmembrane region" description="Helical" evidence="1">
    <location>
        <begin position="354"/>
        <end position="377"/>
    </location>
</feature>
<dbReference type="Pfam" id="PF05975">
    <property type="entry name" value="EcsB"/>
    <property type="match status" value="1"/>
</dbReference>
<evidence type="ECO:0000256" key="1">
    <source>
        <dbReference type="SAM" id="Phobius"/>
    </source>
</evidence>
<feature type="transmembrane region" description="Helical" evidence="1">
    <location>
        <begin position="170"/>
        <end position="190"/>
    </location>
</feature>
<keyword evidence="1" id="KW-1133">Transmembrane helix</keyword>
<gene>
    <name evidence="2" type="ORF">M8H41_13620</name>
</gene>
<feature type="transmembrane region" description="Helical" evidence="1">
    <location>
        <begin position="293"/>
        <end position="310"/>
    </location>
</feature>
<sequence>MITVTRLFFQRIISDWNYQYQVWRTAVDWIVALYIVIPFSAGFIYYYLSWWRTVPGWLDYIPLNALSAIIVIFAWSGTIRIFVEGADQLFLLQRKVWISRIIKYSLVYAVVYNLVVTLLLLTILAPLLLLHYGFSLISVVWLTVLVFLLKNCMGLGKQLIELRFKGWAKRMVILIIFLVMGVYVRQSVALLVSRSGLFYLSILVLLIILSKLLDKRAKLKGIFFEDVAREQTARLRLAKYMLQNAGTYVKRPRFSRKRPLLFRNSNLLFKKRNPVNGLVEMCLKYELRNQKDVEFYLKMVGVSILAILVFPPDYGWLLWFVFSIMISNIVWLFWQEVIKDPYVSLFPWLPESKIAAMSKAIFLMALPGQLILGVVVAAKTHSWLGGLVMVPITVITGYYIARKISLKS</sequence>
<feature type="transmembrane region" description="Helical" evidence="1">
    <location>
        <begin position="383"/>
        <end position="401"/>
    </location>
</feature>
<feature type="transmembrane region" description="Helical" evidence="1">
    <location>
        <begin position="196"/>
        <end position="213"/>
    </location>
</feature>
<dbReference type="EMBL" id="JAMJEV010000010">
    <property type="protein sequence ID" value="MDO0823885.1"/>
    <property type="molecule type" value="Genomic_DNA"/>
</dbReference>
<dbReference type="Proteomes" id="UP001176021">
    <property type="component" value="Unassembled WGS sequence"/>
</dbReference>
<reference evidence="2" key="1">
    <citation type="submission" date="2022-05" db="EMBL/GenBank/DDBJ databases">
        <title>Expanded diversity of anoxic marine methylotrophy in a Black Sea sulfate reducing microorganism.</title>
        <authorList>
            <person name="Fischer P.Q."/>
            <person name="Stams A.J.M."/>
            <person name="Villanueva L."/>
            <person name="Sousa D.Z."/>
        </authorList>
    </citation>
    <scope>NUCLEOTIDE SEQUENCE</scope>
    <source>
        <strain evidence="2">P130</strain>
    </source>
</reference>
<organism evidence="2 3">
    <name type="scientific">Desulfosporosinus nitroreducens</name>
    <dbReference type="NCBI Taxonomy" id="2018668"/>
    <lineage>
        <taxon>Bacteria</taxon>
        <taxon>Bacillati</taxon>
        <taxon>Bacillota</taxon>
        <taxon>Clostridia</taxon>
        <taxon>Eubacteriales</taxon>
        <taxon>Desulfitobacteriaceae</taxon>
        <taxon>Desulfosporosinus</taxon>
    </lineage>
</organism>
<comment type="caution">
    <text evidence="2">The sequence shown here is derived from an EMBL/GenBank/DDBJ whole genome shotgun (WGS) entry which is preliminary data.</text>
</comment>
<feature type="transmembrane region" description="Helical" evidence="1">
    <location>
        <begin position="60"/>
        <end position="83"/>
    </location>
</feature>
<keyword evidence="3" id="KW-1185">Reference proteome</keyword>
<dbReference type="RefSeq" id="WP_252470664.1">
    <property type="nucleotide sequence ID" value="NZ_JAMHFY010000017.1"/>
</dbReference>
<proteinExistence type="predicted"/>
<feature type="transmembrane region" description="Helical" evidence="1">
    <location>
        <begin position="104"/>
        <end position="124"/>
    </location>
</feature>
<feature type="transmembrane region" description="Helical" evidence="1">
    <location>
        <begin position="130"/>
        <end position="149"/>
    </location>
</feature>
<feature type="transmembrane region" description="Helical" evidence="1">
    <location>
        <begin position="316"/>
        <end position="334"/>
    </location>
</feature>
<protein>
    <submittedName>
        <fullName evidence="2">ABC transporter permease</fullName>
    </submittedName>
</protein>
<dbReference type="InterPro" id="IPR010288">
    <property type="entry name" value="EcsB_ABC"/>
</dbReference>
<feature type="transmembrane region" description="Helical" evidence="1">
    <location>
        <begin position="26"/>
        <end position="48"/>
    </location>
</feature>
<name>A0ABT8QRU8_9FIRM</name>
<accession>A0ABT8QRU8</accession>
<keyword evidence="1" id="KW-0472">Membrane</keyword>